<reference evidence="5" key="2">
    <citation type="submission" date="2012-04" db="EMBL/GenBank/DDBJ databases">
        <title>Complete genome sequence of Providencia stuartii clinical isolate MRSN 2154.</title>
        <authorList>
            <person name="Clifford R.J."/>
            <person name="Hang J."/>
            <person name="Riley M.C."/>
            <person name="Onmus-Leone F."/>
            <person name="Kuschner R.A."/>
            <person name="Lesho E.P."/>
            <person name="Waterman P.E."/>
        </authorList>
    </citation>
    <scope>NUCLEOTIDE SEQUENCE [LARGE SCALE GENOMIC DNA]</scope>
    <source>
        <strain evidence="5">MRSN 2154</strain>
    </source>
</reference>
<dbReference type="PANTHER" id="PTHR30344">
    <property type="entry name" value="6-PHOSPHOGLUCONOLACTONASE-RELATED"/>
    <property type="match status" value="1"/>
</dbReference>
<dbReference type="InterPro" id="IPR011048">
    <property type="entry name" value="Haem_d1_sf"/>
</dbReference>
<dbReference type="Pfam" id="PF10282">
    <property type="entry name" value="Lactonase"/>
    <property type="match status" value="1"/>
</dbReference>
<dbReference type="KEGG" id="psi:S70_05435"/>
<evidence type="ECO:0000313" key="5">
    <source>
        <dbReference type="Proteomes" id="UP000005012"/>
    </source>
</evidence>
<dbReference type="OrthoDB" id="9790815at2"/>
<dbReference type="HOGENOM" id="CLU_038716_3_0_6"/>
<keyword evidence="2" id="KW-0313">Glucose metabolism</keyword>
<dbReference type="InterPro" id="IPR050282">
    <property type="entry name" value="Cycloisomerase_2"/>
</dbReference>
<dbReference type="InterPro" id="IPR019405">
    <property type="entry name" value="Lactonase_7-beta_prop"/>
</dbReference>
<comment type="similarity">
    <text evidence="1">Belongs to the cycloisomerase 2 family.</text>
</comment>
<dbReference type="Proteomes" id="UP000005012">
    <property type="component" value="Chromosome"/>
</dbReference>
<keyword evidence="3" id="KW-0732">Signal</keyword>
<evidence type="ECO:0000256" key="3">
    <source>
        <dbReference type="SAM" id="SignalP"/>
    </source>
</evidence>
<dbReference type="AlphaFoldDB" id="A0A140NJC2"/>
<dbReference type="EMBL" id="CP003488">
    <property type="protein sequence ID" value="AFH92963.1"/>
    <property type="molecule type" value="Genomic_DNA"/>
</dbReference>
<dbReference type="Gene3D" id="2.130.10.10">
    <property type="entry name" value="YVTN repeat-like/Quinoprotein amine dehydrogenase"/>
    <property type="match status" value="1"/>
</dbReference>
<dbReference type="InterPro" id="IPR015943">
    <property type="entry name" value="WD40/YVTN_repeat-like_dom_sf"/>
</dbReference>
<evidence type="ECO:0000256" key="1">
    <source>
        <dbReference type="ARBA" id="ARBA00005564"/>
    </source>
</evidence>
<proteinExistence type="inferred from homology"/>
<name>A0A140NJC2_PROSM</name>
<dbReference type="GO" id="GO:0005829">
    <property type="term" value="C:cytosol"/>
    <property type="evidence" value="ECO:0007669"/>
    <property type="project" value="TreeGrafter"/>
</dbReference>
<protein>
    <submittedName>
        <fullName evidence="4">6-phosphogluconolactonase</fullName>
    </submittedName>
</protein>
<dbReference type="RefSeq" id="WP_014656610.1">
    <property type="nucleotide sequence ID" value="NC_017731.1"/>
</dbReference>
<dbReference type="GO" id="GO:0006006">
    <property type="term" value="P:glucose metabolic process"/>
    <property type="evidence" value="ECO:0007669"/>
    <property type="project" value="UniProtKB-KW"/>
</dbReference>
<feature type="signal peptide" evidence="3">
    <location>
        <begin position="1"/>
        <end position="21"/>
    </location>
</feature>
<dbReference type="SUPFAM" id="SSF51004">
    <property type="entry name" value="C-terminal (heme d1) domain of cytochrome cd1-nitrite reductase"/>
    <property type="match status" value="1"/>
</dbReference>
<evidence type="ECO:0000256" key="2">
    <source>
        <dbReference type="ARBA" id="ARBA00022526"/>
    </source>
</evidence>
<evidence type="ECO:0000313" key="4">
    <source>
        <dbReference type="EMBL" id="AFH92963.1"/>
    </source>
</evidence>
<accession>A0A140NJC2</accession>
<dbReference type="PATRIC" id="fig|1157951.4.peg.1077"/>
<dbReference type="GeneID" id="93518251"/>
<feature type="chain" id="PRO_5007303640" evidence="3">
    <location>
        <begin position="22"/>
        <end position="383"/>
    </location>
</feature>
<gene>
    <name evidence="4" type="ordered locus">S70_05435</name>
</gene>
<sequence>MANKLSIWAASFMFASTSLVAAPQFAWVGTYSPNGEGIYRFDIDNQTGQLSRKVLAAPLTNAAQLVLSKNGKVLYAGSETEKGTVHAWQVKDNGELQAINNVSSGGDGPVYLSITPDGRYLLVANYHSGAVSVLPIRDDGGLLPASEVIQHDGPAGAAYPEAAVEGSFAISDHNGPHAHMIATDPSGEYVFTTDLGLDRIYQYRFDGKNGKLIANDPPYIMASSKGAGPRHFVFSKLGDRVWLVNEEASTLTEYQFDKQKGTLKEKATVSTLPENYKGTNFISGIVESQDGKHLYVGNRLHNSVAHFSINEEGSLSKVSQTWTRGDYPRTLTLSPDGQYLYVMNQRSDNITRFKVEPNTGELVFVDDYVPIGAPSQMVVSETK</sequence>
<dbReference type="PANTHER" id="PTHR30344:SF1">
    <property type="entry name" value="6-PHOSPHOGLUCONOLACTONASE"/>
    <property type="match status" value="1"/>
</dbReference>
<dbReference type="GO" id="GO:0017057">
    <property type="term" value="F:6-phosphogluconolactonase activity"/>
    <property type="evidence" value="ECO:0007669"/>
    <property type="project" value="TreeGrafter"/>
</dbReference>
<keyword evidence="2" id="KW-0119">Carbohydrate metabolism</keyword>
<reference evidence="4 5" key="1">
    <citation type="journal article" date="2012" name="J. Bacteriol.">
        <title>Complete Genome Sequence of Providencia stuartii Clinical Isolate MRSN 2154.</title>
        <authorList>
            <person name="Clifford R.J."/>
            <person name="Hang J."/>
            <person name="Riley M.C."/>
            <person name="Onmus-Leone F."/>
            <person name="Kuschner R.A."/>
            <person name="Lesho E.P."/>
            <person name="Waterman P.E."/>
        </authorList>
    </citation>
    <scope>NUCLEOTIDE SEQUENCE [LARGE SCALE GENOMIC DNA]</scope>
    <source>
        <strain evidence="4 5">MRSN 2154</strain>
    </source>
</reference>
<organism evidence="4 5">
    <name type="scientific">Providencia stuartii (strain MRSN 2154)</name>
    <dbReference type="NCBI Taxonomy" id="1157951"/>
    <lineage>
        <taxon>Bacteria</taxon>
        <taxon>Pseudomonadati</taxon>
        <taxon>Pseudomonadota</taxon>
        <taxon>Gammaproteobacteria</taxon>
        <taxon>Enterobacterales</taxon>
        <taxon>Morganellaceae</taxon>
        <taxon>Providencia</taxon>
    </lineage>
</organism>